<accession>A0ABR2L0W1</accession>
<reference evidence="2 3" key="1">
    <citation type="submission" date="2024-04" db="EMBL/GenBank/DDBJ databases">
        <title>Tritrichomonas musculus Genome.</title>
        <authorList>
            <person name="Alves-Ferreira E."/>
            <person name="Grigg M."/>
            <person name="Lorenzi H."/>
            <person name="Galac M."/>
        </authorList>
    </citation>
    <scope>NUCLEOTIDE SEQUENCE [LARGE SCALE GENOMIC DNA]</scope>
    <source>
        <strain evidence="2 3">EAF2021</strain>
    </source>
</reference>
<name>A0ABR2L0W1_9EUKA</name>
<evidence type="ECO:0000313" key="2">
    <source>
        <dbReference type="EMBL" id="KAK8895850.1"/>
    </source>
</evidence>
<organism evidence="2 3">
    <name type="scientific">Tritrichomonas musculus</name>
    <dbReference type="NCBI Taxonomy" id="1915356"/>
    <lineage>
        <taxon>Eukaryota</taxon>
        <taxon>Metamonada</taxon>
        <taxon>Parabasalia</taxon>
        <taxon>Tritrichomonadida</taxon>
        <taxon>Tritrichomonadidae</taxon>
        <taxon>Tritrichomonas</taxon>
    </lineage>
</organism>
<dbReference type="InterPro" id="IPR018845">
    <property type="entry name" value="Initiator-bd"/>
</dbReference>
<protein>
    <recommendedName>
        <fullName evidence="1">Initiator binding domain-containing protein</fullName>
    </recommendedName>
</protein>
<gene>
    <name evidence="2" type="ORF">M9Y10_013735</name>
</gene>
<dbReference type="Pfam" id="PF10416">
    <property type="entry name" value="IBD"/>
    <property type="match status" value="1"/>
</dbReference>
<sequence length="223" mass="25471">MEEEKENSSLSQAQQYPTSYLQDQDLINISKILAECDPSAFELCANEMIDPDSLDFIPKGNWTSKPTSLDSLRDTYFGRKNNVNRRFEHKLWNALRITAVHPSLIRFVGVCWVNNNIIKVYKQIFAKLLNIKVVDGGLFHKQGNFTRHGFVICTEAKAVAEVPEDQLADVDYRDVVLIYHKDNIFTQNSSEDTISNCKWDDPSPKTRVASIKINLMPSIESVE</sequence>
<evidence type="ECO:0000313" key="3">
    <source>
        <dbReference type="Proteomes" id="UP001470230"/>
    </source>
</evidence>
<evidence type="ECO:0000259" key="1">
    <source>
        <dbReference type="Pfam" id="PF10416"/>
    </source>
</evidence>
<keyword evidence="3" id="KW-1185">Reference proteome</keyword>
<comment type="caution">
    <text evidence="2">The sequence shown here is derived from an EMBL/GenBank/DDBJ whole genome shotgun (WGS) entry which is preliminary data.</text>
</comment>
<dbReference type="EMBL" id="JAPFFF010000002">
    <property type="protein sequence ID" value="KAK8895850.1"/>
    <property type="molecule type" value="Genomic_DNA"/>
</dbReference>
<proteinExistence type="predicted"/>
<dbReference type="InterPro" id="IPR036388">
    <property type="entry name" value="WH-like_DNA-bd_sf"/>
</dbReference>
<dbReference type="Gene3D" id="1.10.10.10">
    <property type="entry name" value="Winged helix-like DNA-binding domain superfamily/Winged helix DNA-binding domain"/>
    <property type="match status" value="1"/>
</dbReference>
<feature type="domain" description="Initiator binding" evidence="1">
    <location>
        <begin position="65"/>
        <end position="156"/>
    </location>
</feature>
<dbReference type="Proteomes" id="UP001470230">
    <property type="component" value="Unassembled WGS sequence"/>
</dbReference>